<evidence type="ECO:0000256" key="3">
    <source>
        <dbReference type="ARBA" id="ARBA00023136"/>
    </source>
</evidence>
<dbReference type="STRING" id="1229276.DI53_1298"/>
<feature type="transmembrane region" description="Helical" evidence="4">
    <location>
        <begin position="367"/>
        <end position="388"/>
    </location>
</feature>
<dbReference type="PROSITE" id="PS50850">
    <property type="entry name" value="MFS"/>
    <property type="match status" value="1"/>
</dbReference>
<dbReference type="SUPFAM" id="SSF103473">
    <property type="entry name" value="MFS general substrate transporter"/>
    <property type="match status" value="1"/>
</dbReference>
<feature type="transmembrane region" description="Helical" evidence="4">
    <location>
        <begin position="12"/>
        <end position="31"/>
    </location>
</feature>
<feature type="transmembrane region" description="Helical" evidence="4">
    <location>
        <begin position="81"/>
        <end position="98"/>
    </location>
</feature>
<reference evidence="7" key="1">
    <citation type="submission" date="2014-04" db="EMBL/GenBank/DDBJ databases">
        <title>Whole-Genome optical mapping and complete genome sequence of Sphingobacterium deserti sp. nov., a new spaces isolated from desert in the west of China.</title>
        <authorList>
            <person name="Teng C."/>
            <person name="Zhou Z."/>
            <person name="Li X."/>
            <person name="Chen M."/>
            <person name="Lin M."/>
            <person name="Wang L."/>
            <person name="Su S."/>
            <person name="Zhang C."/>
            <person name="Zhang W."/>
        </authorList>
    </citation>
    <scope>NUCLEOTIDE SEQUENCE [LARGE SCALE GENOMIC DNA]</scope>
    <source>
        <strain evidence="7">ACCC05744</strain>
    </source>
</reference>
<keyword evidence="1 4" id="KW-0812">Transmembrane</keyword>
<dbReference type="eggNOG" id="COG2814">
    <property type="taxonomic scope" value="Bacteria"/>
</dbReference>
<keyword evidence="2 4" id="KW-1133">Transmembrane helix</keyword>
<evidence type="ECO:0000313" key="7">
    <source>
        <dbReference type="Proteomes" id="UP000031802"/>
    </source>
</evidence>
<feature type="transmembrane region" description="Helical" evidence="4">
    <location>
        <begin position="169"/>
        <end position="187"/>
    </location>
</feature>
<keyword evidence="7" id="KW-1185">Reference proteome</keyword>
<protein>
    <submittedName>
        <fullName evidence="6">Major facilitator superfamily permease</fullName>
    </submittedName>
</protein>
<proteinExistence type="predicted"/>
<dbReference type="InterPro" id="IPR020846">
    <property type="entry name" value="MFS_dom"/>
</dbReference>
<accession>A0A0B8T2G2</accession>
<evidence type="ECO:0000259" key="5">
    <source>
        <dbReference type="PROSITE" id="PS50850"/>
    </source>
</evidence>
<feature type="transmembrane region" description="Helical" evidence="4">
    <location>
        <begin position="281"/>
        <end position="298"/>
    </location>
</feature>
<feature type="transmembrane region" description="Helical" evidence="4">
    <location>
        <begin position="304"/>
        <end position="322"/>
    </location>
</feature>
<feature type="domain" description="Major facilitator superfamily (MFS) profile" evidence="5">
    <location>
        <begin position="11"/>
        <end position="393"/>
    </location>
</feature>
<comment type="caution">
    <text evidence="6">The sequence shown here is derived from an EMBL/GenBank/DDBJ whole genome shotgun (WGS) entry which is preliminary data.</text>
</comment>
<feature type="transmembrane region" description="Helical" evidence="4">
    <location>
        <begin position="218"/>
        <end position="239"/>
    </location>
</feature>
<dbReference type="Proteomes" id="UP000031802">
    <property type="component" value="Unassembled WGS sequence"/>
</dbReference>
<dbReference type="Gene3D" id="1.20.1250.20">
    <property type="entry name" value="MFS general substrate transporter like domains"/>
    <property type="match status" value="1"/>
</dbReference>
<dbReference type="AlphaFoldDB" id="A0A0B8T2G2"/>
<feature type="transmembrane region" description="Helical" evidence="4">
    <location>
        <begin position="51"/>
        <end position="69"/>
    </location>
</feature>
<feature type="transmembrane region" description="Helical" evidence="4">
    <location>
        <begin position="138"/>
        <end position="163"/>
    </location>
</feature>
<dbReference type="GO" id="GO:0022857">
    <property type="term" value="F:transmembrane transporter activity"/>
    <property type="evidence" value="ECO:0007669"/>
    <property type="project" value="InterPro"/>
</dbReference>
<evidence type="ECO:0000256" key="4">
    <source>
        <dbReference type="SAM" id="Phobius"/>
    </source>
</evidence>
<feature type="transmembrane region" description="Helical" evidence="4">
    <location>
        <begin position="104"/>
        <end position="126"/>
    </location>
</feature>
<dbReference type="PANTHER" id="PTHR42910:SF1">
    <property type="entry name" value="MAJOR FACILITATOR SUPERFAMILY (MFS) PROFILE DOMAIN-CONTAINING PROTEIN"/>
    <property type="match status" value="1"/>
</dbReference>
<dbReference type="PANTHER" id="PTHR42910">
    <property type="entry name" value="TRANSPORTER SCO4007-RELATED"/>
    <property type="match status" value="1"/>
</dbReference>
<dbReference type="InterPro" id="IPR036259">
    <property type="entry name" value="MFS_trans_sf"/>
</dbReference>
<sequence length="399" mass="43366">MQTLSSKPQLTPAILWLMTILSGLVVANNYYNQPLLGLIATDFQVAESTVSKIPVLTQLGYACGLLFIVPLGDKLLRKRLILFDLVLVIAALLLMTFADSLWMLFVASFCIGVTSVIPQIFVPMVAELSQPKNKSANIGLVMSGLLMGILLSRFFSGIVGQYWGWRTMFGLAAGGMIVTWLSVFLLLPELKPNFKGSYLSLMRSVWHLAKTEPKLQLAAFRGAMGFGAMSAVFTTLVFHLEGAPFYAGASIVGSFGLVGAAGALAAAFVGRLNQRFTIYQLIYYSLLVLVLSWGFIYFGRNTYIGLVIGIILIDLGLQSAHIMNQTDYFSIPTNATSRLNTVYMVCYFMGGSLGTYLAALAWQQGGWPAVCAVGALFSLLALIAHLVFSKHKKVNTSVS</sequence>
<reference evidence="6 7" key="2">
    <citation type="journal article" date="2015" name="PLoS ONE">
        <title>Whole-Genome Optical Mapping and Finished Genome Sequence of Sphingobacterium deserti sp. nov., a New Species Isolated from the Western Desert of China.</title>
        <authorList>
            <person name="Teng C."/>
            <person name="Zhou Z."/>
            <person name="Molnar I."/>
            <person name="Li X."/>
            <person name="Tang R."/>
            <person name="Chen M."/>
            <person name="Wang L."/>
            <person name="Su S."/>
            <person name="Zhang W."/>
            <person name="Lin M."/>
        </authorList>
    </citation>
    <scope>NUCLEOTIDE SEQUENCE [LARGE SCALE GENOMIC DNA]</scope>
    <source>
        <strain evidence="7">ACCC05744</strain>
    </source>
</reference>
<feature type="transmembrane region" description="Helical" evidence="4">
    <location>
        <begin position="342"/>
        <end position="361"/>
    </location>
</feature>
<evidence type="ECO:0000256" key="2">
    <source>
        <dbReference type="ARBA" id="ARBA00022989"/>
    </source>
</evidence>
<dbReference type="RefSeq" id="WP_037496785.1">
    <property type="nucleotide sequence ID" value="NZ_JJMU01000021.1"/>
</dbReference>
<dbReference type="PATRIC" id="fig|1229276.3.peg.1341"/>
<dbReference type="CDD" id="cd17324">
    <property type="entry name" value="MFS_NepI_like"/>
    <property type="match status" value="1"/>
</dbReference>
<dbReference type="InterPro" id="IPR011701">
    <property type="entry name" value="MFS"/>
</dbReference>
<dbReference type="EMBL" id="JJMU01000021">
    <property type="protein sequence ID" value="KGE15071.1"/>
    <property type="molecule type" value="Genomic_DNA"/>
</dbReference>
<keyword evidence="3 4" id="KW-0472">Membrane</keyword>
<evidence type="ECO:0000313" key="6">
    <source>
        <dbReference type="EMBL" id="KGE15071.1"/>
    </source>
</evidence>
<gene>
    <name evidence="6" type="ORF">DI53_1298</name>
</gene>
<dbReference type="OrthoDB" id="9815356at2"/>
<organism evidence="6 7">
    <name type="scientific">Sphingobacterium deserti</name>
    <dbReference type="NCBI Taxonomy" id="1229276"/>
    <lineage>
        <taxon>Bacteria</taxon>
        <taxon>Pseudomonadati</taxon>
        <taxon>Bacteroidota</taxon>
        <taxon>Sphingobacteriia</taxon>
        <taxon>Sphingobacteriales</taxon>
        <taxon>Sphingobacteriaceae</taxon>
        <taxon>Sphingobacterium</taxon>
    </lineage>
</organism>
<feature type="transmembrane region" description="Helical" evidence="4">
    <location>
        <begin position="245"/>
        <end position="269"/>
    </location>
</feature>
<name>A0A0B8T2G2_9SPHI</name>
<dbReference type="Pfam" id="PF07690">
    <property type="entry name" value="MFS_1"/>
    <property type="match status" value="1"/>
</dbReference>
<evidence type="ECO:0000256" key="1">
    <source>
        <dbReference type="ARBA" id="ARBA00022692"/>
    </source>
</evidence>